<dbReference type="Proteomes" id="UP000006666">
    <property type="component" value="Chromosome"/>
</dbReference>
<dbReference type="KEGG" id="kse:Ksed_03050"/>
<keyword evidence="2" id="KW-0812">Transmembrane</keyword>
<proteinExistence type="predicted"/>
<feature type="transmembrane region" description="Helical" evidence="2">
    <location>
        <begin position="58"/>
        <end position="73"/>
    </location>
</feature>
<dbReference type="RefSeq" id="WP_012801800.1">
    <property type="nucleotide sequence ID" value="NC_013169.1"/>
</dbReference>
<keyword evidence="2" id="KW-0472">Membrane</keyword>
<sequence length="145" mass="15012">MENTTHTPNAREAQAAPDGASGARVTSGKDLSTLRFTAAAVSLAMAAVLVLFHVTQSSAIGLIIGMSVYIAMIRPMTMVAQQAKSLPRGYTKQYTGAVVASSLLYGVGILVSVLTEAPLWLMIGLAVLVALPGVIVATRLGKSAR</sequence>
<feature type="region of interest" description="Disordered" evidence="1">
    <location>
        <begin position="1"/>
        <end position="25"/>
    </location>
</feature>
<feature type="transmembrane region" description="Helical" evidence="2">
    <location>
        <begin position="34"/>
        <end position="52"/>
    </location>
</feature>
<evidence type="ECO:0000313" key="3">
    <source>
        <dbReference type="EMBL" id="ACV05382.1"/>
    </source>
</evidence>
<feature type="transmembrane region" description="Helical" evidence="2">
    <location>
        <begin position="119"/>
        <end position="140"/>
    </location>
</feature>
<keyword evidence="4" id="KW-1185">Reference proteome</keyword>
<evidence type="ECO:0000256" key="1">
    <source>
        <dbReference type="SAM" id="MobiDB-lite"/>
    </source>
</evidence>
<feature type="transmembrane region" description="Helical" evidence="2">
    <location>
        <begin position="94"/>
        <end position="113"/>
    </location>
</feature>
<gene>
    <name evidence="3" type="ordered locus">Ksed_03050</name>
</gene>
<organism evidence="3 4">
    <name type="scientific">Kytococcus sedentarius (strain ATCC 14392 / DSM 20547 / JCM 11482 / CCUG 33030 / NBRC 15357 / NCTC 11040 / CCM 314 / 541)</name>
    <name type="common">Micrococcus sedentarius</name>
    <dbReference type="NCBI Taxonomy" id="478801"/>
    <lineage>
        <taxon>Bacteria</taxon>
        <taxon>Bacillati</taxon>
        <taxon>Actinomycetota</taxon>
        <taxon>Actinomycetes</taxon>
        <taxon>Micrococcales</taxon>
        <taxon>Kytococcaceae</taxon>
        <taxon>Kytococcus</taxon>
    </lineage>
</organism>
<name>C7NJZ5_KYTSD</name>
<dbReference type="STRING" id="478801.Ksed_03050"/>
<keyword evidence="2" id="KW-1133">Transmembrane helix</keyword>
<evidence type="ECO:0000313" key="4">
    <source>
        <dbReference type="Proteomes" id="UP000006666"/>
    </source>
</evidence>
<evidence type="ECO:0000256" key="2">
    <source>
        <dbReference type="SAM" id="Phobius"/>
    </source>
</evidence>
<dbReference type="EMBL" id="CP001686">
    <property type="protein sequence ID" value="ACV05382.1"/>
    <property type="molecule type" value="Genomic_DNA"/>
</dbReference>
<dbReference type="HOGENOM" id="CLU_1784354_0_0_11"/>
<reference evidence="3 4" key="1">
    <citation type="journal article" date="2009" name="Stand. Genomic Sci.">
        <title>Complete genome sequence of Kytococcus sedentarius type strain (541).</title>
        <authorList>
            <person name="Sims D."/>
            <person name="Brettin T."/>
            <person name="Detter J.C."/>
            <person name="Han C."/>
            <person name="Lapidus A."/>
            <person name="Copeland A."/>
            <person name="Glavina Del Rio T."/>
            <person name="Nolan M."/>
            <person name="Chen F."/>
            <person name="Lucas S."/>
            <person name="Tice H."/>
            <person name="Cheng J.F."/>
            <person name="Bruce D."/>
            <person name="Goodwin L."/>
            <person name="Pitluck S."/>
            <person name="Ovchinnikova G."/>
            <person name="Pati A."/>
            <person name="Ivanova N."/>
            <person name="Mavrommatis K."/>
            <person name="Chen A."/>
            <person name="Palaniappan K."/>
            <person name="D'haeseleer P."/>
            <person name="Chain P."/>
            <person name="Bristow J."/>
            <person name="Eisen J.A."/>
            <person name="Markowitz V."/>
            <person name="Hugenholtz P."/>
            <person name="Schneider S."/>
            <person name="Goker M."/>
            <person name="Pukall R."/>
            <person name="Kyrpides N.C."/>
            <person name="Klenk H.P."/>
        </authorList>
    </citation>
    <scope>NUCLEOTIDE SEQUENCE [LARGE SCALE GENOMIC DNA]</scope>
    <source>
        <strain evidence="4">ATCC 14392 / DSM 20547 / JCM 11482 / CCUG 33030 / NBRC 15357 / NCTC 11040 / CCM 314 / 541</strain>
    </source>
</reference>
<accession>C7NJZ5</accession>
<protein>
    <submittedName>
        <fullName evidence="3">Uncharacterized protein</fullName>
    </submittedName>
</protein>
<dbReference type="AlphaFoldDB" id="C7NJZ5"/>